<dbReference type="CDD" id="cd02650">
    <property type="entry name" value="nuc_hydro_CaPnhB"/>
    <property type="match status" value="1"/>
</dbReference>
<evidence type="ECO:0000259" key="3">
    <source>
        <dbReference type="Pfam" id="PF01156"/>
    </source>
</evidence>
<dbReference type="SUPFAM" id="SSF53590">
    <property type="entry name" value="Nucleoside hydrolase"/>
    <property type="match status" value="1"/>
</dbReference>
<evidence type="ECO:0000313" key="4">
    <source>
        <dbReference type="EMBL" id="ANZ58728.1"/>
    </source>
</evidence>
<dbReference type="AlphaFoldDB" id="A0AB33BI05"/>
<dbReference type="Proteomes" id="UP000093346">
    <property type="component" value="Chromosome"/>
</dbReference>
<dbReference type="PANTHER" id="PTHR12304">
    <property type="entry name" value="INOSINE-URIDINE PREFERRING NUCLEOSIDE HYDROLASE"/>
    <property type="match status" value="1"/>
</dbReference>
<name>A0AB33BI05_9LACO</name>
<dbReference type="InterPro" id="IPR001910">
    <property type="entry name" value="Inosine/uridine_hydrolase_dom"/>
</dbReference>
<dbReference type="Gene3D" id="3.90.245.10">
    <property type="entry name" value="Ribonucleoside hydrolase-like"/>
    <property type="match status" value="1"/>
</dbReference>
<dbReference type="GO" id="GO:0006152">
    <property type="term" value="P:purine nucleoside catabolic process"/>
    <property type="evidence" value="ECO:0007669"/>
    <property type="project" value="TreeGrafter"/>
</dbReference>
<feature type="domain" description="Inosine/uridine-preferring nucleoside hydrolase" evidence="3">
    <location>
        <begin position="6"/>
        <end position="305"/>
    </location>
</feature>
<evidence type="ECO:0000256" key="2">
    <source>
        <dbReference type="ARBA" id="ARBA00023295"/>
    </source>
</evidence>
<gene>
    <name evidence="4" type="ORF">AYR59_01005</name>
</gene>
<keyword evidence="2" id="KW-0326">Glycosidase</keyword>
<reference evidence="4 5" key="1">
    <citation type="submission" date="2016-03" db="EMBL/GenBank/DDBJ databases">
        <title>Pediococcus and Lactobacillus from brewery environment - whole genome sequencing and assembly.</title>
        <authorList>
            <person name="Behr J."/>
            <person name="Geissler A.J."/>
            <person name="Vogel R.F."/>
        </authorList>
    </citation>
    <scope>NUCLEOTIDE SEQUENCE [LARGE SCALE GENOMIC DNA]</scope>
    <source>
        <strain evidence="4 5">TMW 1.481</strain>
    </source>
</reference>
<organism evidence="4 5">
    <name type="scientific">Fructilactobacillus lindneri</name>
    <dbReference type="NCBI Taxonomy" id="53444"/>
    <lineage>
        <taxon>Bacteria</taxon>
        <taxon>Bacillati</taxon>
        <taxon>Bacillota</taxon>
        <taxon>Bacilli</taxon>
        <taxon>Lactobacillales</taxon>
        <taxon>Lactobacillaceae</taxon>
        <taxon>Fructilactobacillus</taxon>
    </lineage>
</organism>
<dbReference type="GO" id="GO:0008477">
    <property type="term" value="F:purine nucleosidase activity"/>
    <property type="evidence" value="ECO:0007669"/>
    <property type="project" value="TreeGrafter"/>
</dbReference>
<dbReference type="GeneID" id="61249458"/>
<keyword evidence="1 4" id="KW-0378">Hydrolase</keyword>
<dbReference type="EMBL" id="CP014907">
    <property type="protein sequence ID" value="ANZ58728.1"/>
    <property type="molecule type" value="Genomic_DNA"/>
</dbReference>
<dbReference type="KEGG" id="lle:AYR59_01005"/>
<dbReference type="InterPro" id="IPR023186">
    <property type="entry name" value="IUNH"/>
</dbReference>
<evidence type="ECO:0000256" key="1">
    <source>
        <dbReference type="ARBA" id="ARBA00022801"/>
    </source>
</evidence>
<proteinExistence type="predicted"/>
<evidence type="ECO:0000313" key="5">
    <source>
        <dbReference type="Proteomes" id="UP000093346"/>
    </source>
</evidence>
<dbReference type="PANTHER" id="PTHR12304:SF4">
    <property type="entry name" value="URIDINE NUCLEOSIDASE"/>
    <property type="match status" value="1"/>
</dbReference>
<dbReference type="Pfam" id="PF01156">
    <property type="entry name" value="IU_nuc_hydro"/>
    <property type="match status" value="1"/>
</dbReference>
<dbReference type="GO" id="GO:0005829">
    <property type="term" value="C:cytosol"/>
    <property type="evidence" value="ECO:0007669"/>
    <property type="project" value="TreeGrafter"/>
</dbReference>
<dbReference type="InterPro" id="IPR036452">
    <property type="entry name" value="Ribo_hydro-like"/>
</dbReference>
<sequence length="320" mass="35229">MSVQKMILDVDTGIDDAMAIAYAVADPKIELIGVLSSFGNIEADRASHNALNVLDMFNATDVPVFIGNHNPLDHQYQRIDINAQIHGENGIGDVELKASERDISEQNGVDFMVEAADRYGKDLTIVATGPMTNIASAIQKDKDAMKKVGNITIMGGALTVPGNVTPVAEANIEQDPVAANEMFTSDINITMVGLDVTLRTLLTKKETQQWRDTKTEAGEKMADIVDFYIDVYDDIYPELGGCSLHDPLAVGVAIDPSFVQTIDMNIMVTTEHDAYYARTIGDKERLNDPHTNVKVAVNVDKERYLKVFMKRFLDLFQATK</sequence>
<dbReference type="RefSeq" id="WP_054646611.1">
    <property type="nucleotide sequence ID" value="NZ_CP014872.1"/>
</dbReference>
<accession>A0AB33BI05</accession>
<protein>
    <submittedName>
        <fullName evidence="4">Nucleoside hydrolase</fullName>
    </submittedName>
</protein>